<dbReference type="EMBL" id="JAZGQO010000007">
    <property type="protein sequence ID" value="KAK6183077.1"/>
    <property type="molecule type" value="Genomic_DNA"/>
</dbReference>
<keyword evidence="11" id="KW-1185">Reference proteome</keyword>
<comment type="subcellular location">
    <subcellularLocation>
        <location evidence="1">Endoplasmic reticulum membrane</location>
        <topology evidence="1">Multi-pass membrane protein</topology>
    </subcellularLocation>
</comment>
<keyword evidence="2 8" id="KW-0812">Transmembrane</keyword>
<gene>
    <name evidence="10" type="ORF">SNE40_010623</name>
</gene>
<keyword evidence="6 8" id="KW-0472">Membrane</keyword>
<sequence>MDLAKRCYDFVSSPEPVASFQKWCSIRPKPAKSEVSVSDKQCNGNCHCDEKGKSEPKHGDKFIKSTTICNNSSHDIVSNGHCNGINSEYSNLKQRNGGKQNHYLENTKVGNGDINQNGTYLGKEDTHNGSPTLNGYTHTNGKKLTTESSTGPEFVIGNYLIFAIFRFGAELGNEFFYMIFYSFTLWNFDSKICLKIVLVWVLIMYVGQSMKDVIRWPRPASPPVFQLESRYALEYGMPSTHAMVGTAIPYCLLMFTHGRYEYSIEVGICLAISWCTLVCLSRLYLGMHTILDILVGLLSVSILLFILVPWAEVSVLFLVGNKYGGPINVASALALAYFYPTLEYKKWSSARGDTTVFLGVASGLLFGSWLNCQTGLFVEEEMTFPYARTVFEYQMIKNTMGRLVMGVIAIAVMRFIMKLFTFRTLCFIFRKDANDPKSKTCVIIEIPYKYISYFVLAFGASYLAPQIFQYFGMDRSSYYTEIFQ</sequence>
<reference evidence="10 11" key="1">
    <citation type="submission" date="2024-01" db="EMBL/GenBank/DDBJ databases">
        <title>The genome of the rayed Mediterranean limpet Patella caerulea (Linnaeus, 1758).</title>
        <authorList>
            <person name="Anh-Thu Weber A."/>
            <person name="Halstead-Nussloch G."/>
        </authorList>
    </citation>
    <scope>NUCLEOTIDE SEQUENCE [LARGE SCALE GENOMIC DNA]</scope>
    <source>
        <strain evidence="10">AATW-2023a</strain>
        <tissue evidence="10">Whole specimen</tissue>
    </source>
</reference>
<evidence type="ECO:0000256" key="3">
    <source>
        <dbReference type="ARBA" id="ARBA00022801"/>
    </source>
</evidence>
<keyword evidence="5 8" id="KW-1133">Transmembrane helix</keyword>
<evidence type="ECO:0000313" key="10">
    <source>
        <dbReference type="EMBL" id="KAK6183077.1"/>
    </source>
</evidence>
<evidence type="ECO:0000313" key="11">
    <source>
        <dbReference type="Proteomes" id="UP001347796"/>
    </source>
</evidence>
<keyword evidence="3" id="KW-0378">Hydrolase</keyword>
<comment type="similarity">
    <text evidence="7">Belongs to the type 2 lipid phosphate phosphatase family.</text>
</comment>
<feature type="transmembrane region" description="Helical" evidence="8">
    <location>
        <begin position="450"/>
        <end position="471"/>
    </location>
</feature>
<feature type="domain" description="Phosphatidic acid phosphatase type 2/haloperoxidase" evidence="9">
    <location>
        <begin position="194"/>
        <end position="308"/>
    </location>
</feature>
<feature type="transmembrane region" description="Helical" evidence="8">
    <location>
        <begin position="354"/>
        <end position="378"/>
    </location>
</feature>
<feature type="transmembrane region" description="Helical" evidence="8">
    <location>
        <begin position="262"/>
        <end position="283"/>
    </location>
</feature>
<proteinExistence type="inferred from homology"/>
<dbReference type="PANTHER" id="PTHR14969">
    <property type="entry name" value="SPHINGOSINE-1-PHOSPHATE PHOSPHOHYDROLASE"/>
    <property type="match status" value="1"/>
</dbReference>
<dbReference type="Proteomes" id="UP001347796">
    <property type="component" value="Unassembled WGS sequence"/>
</dbReference>
<evidence type="ECO:0000259" key="9">
    <source>
        <dbReference type="SMART" id="SM00014"/>
    </source>
</evidence>
<comment type="caution">
    <text evidence="10">The sequence shown here is derived from an EMBL/GenBank/DDBJ whole genome shotgun (WGS) entry which is preliminary data.</text>
</comment>
<evidence type="ECO:0000256" key="2">
    <source>
        <dbReference type="ARBA" id="ARBA00022692"/>
    </source>
</evidence>
<dbReference type="GO" id="GO:0042392">
    <property type="term" value="F:sphingosine-1-phosphate phosphatase activity"/>
    <property type="evidence" value="ECO:0007669"/>
    <property type="project" value="TreeGrafter"/>
</dbReference>
<evidence type="ECO:0000256" key="1">
    <source>
        <dbReference type="ARBA" id="ARBA00004477"/>
    </source>
</evidence>
<accession>A0AAN8JQU8</accession>
<dbReference type="GO" id="GO:0005789">
    <property type="term" value="C:endoplasmic reticulum membrane"/>
    <property type="evidence" value="ECO:0007669"/>
    <property type="project" value="UniProtKB-SubCell"/>
</dbReference>
<dbReference type="SUPFAM" id="SSF48317">
    <property type="entry name" value="Acid phosphatase/Vanadium-dependent haloperoxidase"/>
    <property type="match status" value="1"/>
</dbReference>
<keyword evidence="4" id="KW-0256">Endoplasmic reticulum</keyword>
<feature type="transmembrane region" description="Helical" evidence="8">
    <location>
        <begin position="403"/>
        <end position="429"/>
    </location>
</feature>
<dbReference type="Pfam" id="PF01569">
    <property type="entry name" value="PAP2"/>
    <property type="match status" value="1"/>
</dbReference>
<evidence type="ECO:0000256" key="7">
    <source>
        <dbReference type="ARBA" id="ARBA00038324"/>
    </source>
</evidence>
<evidence type="ECO:0000256" key="6">
    <source>
        <dbReference type="ARBA" id="ARBA00023136"/>
    </source>
</evidence>
<dbReference type="InterPro" id="IPR036938">
    <property type="entry name" value="PAP2/HPO_sf"/>
</dbReference>
<evidence type="ECO:0000256" key="5">
    <source>
        <dbReference type="ARBA" id="ARBA00022989"/>
    </source>
</evidence>
<name>A0AAN8JQU8_PATCE</name>
<organism evidence="10 11">
    <name type="scientific">Patella caerulea</name>
    <name type="common">Rayed Mediterranean limpet</name>
    <dbReference type="NCBI Taxonomy" id="87958"/>
    <lineage>
        <taxon>Eukaryota</taxon>
        <taxon>Metazoa</taxon>
        <taxon>Spiralia</taxon>
        <taxon>Lophotrochozoa</taxon>
        <taxon>Mollusca</taxon>
        <taxon>Gastropoda</taxon>
        <taxon>Patellogastropoda</taxon>
        <taxon>Patelloidea</taxon>
        <taxon>Patellidae</taxon>
        <taxon>Patella</taxon>
    </lineage>
</organism>
<evidence type="ECO:0000256" key="8">
    <source>
        <dbReference type="SAM" id="Phobius"/>
    </source>
</evidence>
<dbReference type="Gene3D" id="1.20.144.10">
    <property type="entry name" value="Phosphatidic acid phosphatase type 2/haloperoxidase"/>
    <property type="match status" value="1"/>
</dbReference>
<feature type="transmembrane region" description="Helical" evidence="8">
    <location>
        <begin position="192"/>
        <end position="210"/>
    </location>
</feature>
<dbReference type="AlphaFoldDB" id="A0AAN8JQU8"/>
<feature type="transmembrane region" description="Helical" evidence="8">
    <location>
        <begin position="323"/>
        <end position="342"/>
    </location>
</feature>
<dbReference type="SMART" id="SM00014">
    <property type="entry name" value="acidPPc"/>
    <property type="match status" value="1"/>
</dbReference>
<feature type="transmembrane region" description="Helical" evidence="8">
    <location>
        <begin position="290"/>
        <end position="311"/>
    </location>
</feature>
<dbReference type="PANTHER" id="PTHR14969:SF28">
    <property type="entry name" value="DIHYDROSPHINGOSINE 1-PHOSPHATE PHOSPHATASE LCB3-RELATED"/>
    <property type="match status" value="1"/>
</dbReference>
<evidence type="ECO:0000256" key="4">
    <source>
        <dbReference type="ARBA" id="ARBA00022824"/>
    </source>
</evidence>
<dbReference type="InterPro" id="IPR000326">
    <property type="entry name" value="PAP2/HPO"/>
</dbReference>
<dbReference type="GO" id="GO:0006670">
    <property type="term" value="P:sphingosine metabolic process"/>
    <property type="evidence" value="ECO:0007669"/>
    <property type="project" value="TreeGrafter"/>
</dbReference>
<protein>
    <recommendedName>
        <fullName evidence="9">Phosphatidic acid phosphatase type 2/haloperoxidase domain-containing protein</fullName>
    </recommendedName>
</protein>
<dbReference type="CDD" id="cd03388">
    <property type="entry name" value="PAP2_SPPase1"/>
    <property type="match status" value="1"/>
</dbReference>